<keyword evidence="3 5" id="KW-0697">Rotamase</keyword>
<reference evidence="7 8" key="1">
    <citation type="submission" date="2023-09" db="EMBL/GenBank/DDBJ databases">
        <authorList>
            <person name="Rey-Velasco X."/>
        </authorList>
    </citation>
    <scope>NUCLEOTIDE SEQUENCE [LARGE SCALE GENOMIC DNA]</scope>
    <source>
        <strain evidence="7 8">F394</strain>
    </source>
</reference>
<dbReference type="PANTHER" id="PTHR45625:SF4">
    <property type="entry name" value="PEPTIDYLPROLYL ISOMERASE DOMAIN AND WD REPEAT-CONTAINING PROTEIN 1"/>
    <property type="match status" value="1"/>
</dbReference>
<evidence type="ECO:0000256" key="5">
    <source>
        <dbReference type="RuleBase" id="RU363019"/>
    </source>
</evidence>
<dbReference type="PIRSF" id="PIRSF001467">
    <property type="entry name" value="Peptidylpro_ismrse"/>
    <property type="match status" value="1"/>
</dbReference>
<dbReference type="InterPro" id="IPR024936">
    <property type="entry name" value="Cyclophilin-type_PPIase"/>
</dbReference>
<comment type="function">
    <text evidence="1 5">PPIases accelerate the folding of proteins. It catalyzes the cis-trans isomerization of proline imidic peptide bonds in oligopeptides.</text>
</comment>
<comment type="caution">
    <text evidence="7">The sequence shown here is derived from an EMBL/GenBank/DDBJ whole genome shotgun (WGS) entry which is preliminary data.</text>
</comment>
<dbReference type="CDD" id="cd00317">
    <property type="entry name" value="cyclophilin"/>
    <property type="match status" value="1"/>
</dbReference>
<dbReference type="InterPro" id="IPR002130">
    <property type="entry name" value="Cyclophilin-type_PPIase_dom"/>
</dbReference>
<name>A0ABU3BV15_9BACT</name>
<dbReference type="PANTHER" id="PTHR45625">
    <property type="entry name" value="PEPTIDYL-PROLYL CIS-TRANS ISOMERASE-RELATED"/>
    <property type="match status" value="1"/>
</dbReference>
<accession>A0ABU3BV15</accession>
<evidence type="ECO:0000313" key="8">
    <source>
        <dbReference type="Proteomes" id="UP001267426"/>
    </source>
</evidence>
<protein>
    <recommendedName>
        <fullName evidence="5">Peptidyl-prolyl cis-trans isomerase</fullName>
        <shortName evidence="5">PPIase</shortName>
        <ecNumber evidence="5">5.2.1.8</ecNumber>
    </recommendedName>
</protein>
<proteinExistence type="inferred from homology"/>
<evidence type="ECO:0000256" key="3">
    <source>
        <dbReference type="ARBA" id="ARBA00023110"/>
    </source>
</evidence>
<sequence length="160" mass="17223">MAQQYSAPPEMTIDADATYRATISTPKGDIVLDLMAQHAPKTVNNFVTLAKDGFYDGLTFHRVIPNFMVQGGDPTGTGSGGPGYKFEDETKGNPLTHEKGVISMANAGPNTNGSQFFITHDPQPHLNGKHTVFGKVVEGQDVVDSIKQGDTMDKVTVEKQ</sequence>
<dbReference type="PROSITE" id="PS00170">
    <property type="entry name" value="CSA_PPIASE_1"/>
    <property type="match status" value="1"/>
</dbReference>
<dbReference type="EC" id="5.2.1.8" evidence="5"/>
<dbReference type="Gene3D" id="2.40.100.10">
    <property type="entry name" value="Cyclophilin-like"/>
    <property type="match status" value="1"/>
</dbReference>
<gene>
    <name evidence="7" type="ORF">RM540_15390</name>
</gene>
<dbReference type="InterPro" id="IPR020892">
    <property type="entry name" value="Cyclophilin-type_PPIase_CS"/>
</dbReference>
<evidence type="ECO:0000256" key="4">
    <source>
        <dbReference type="ARBA" id="ARBA00023235"/>
    </source>
</evidence>
<dbReference type="Proteomes" id="UP001267426">
    <property type="component" value="Unassembled WGS sequence"/>
</dbReference>
<evidence type="ECO:0000313" key="7">
    <source>
        <dbReference type="EMBL" id="MDT0633138.1"/>
    </source>
</evidence>
<dbReference type="InterPro" id="IPR044666">
    <property type="entry name" value="Cyclophilin_A-like"/>
</dbReference>
<dbReference type="InterPro" id="IPR029000">
    <property type="entry name" value="Cyclophilin-like_dom_sf"/>
</dbReference>
<organism evidence="7 8">
    <name type="scientific">Rubrivirga litoralis</name>
    <dbReference type="NCBI Taxonomy" id="3075598"/>
    <lineage>
        <taxon>Bacteria</taxon>
        <taxon>Pseudomonadati</taxon>
        <taxon>Rhodothermota</taxon>
        <taxon>Rhodothermia</taxon>
        <taxon>Rhodothermales</taxon>
        <taxon>Rubricoccaceae</taxon>
        <taxon>Rubrivirga</taxon>
    </lineage>
</organism>
<dbReference type="PRINTS" id="PR00153">
    <property type="entry name" value="CSAPPISMRASE"/>
</dbReference>
<dbReference type="SUPFAM" id="SSF50891">
    <property type="entry name" value="Cyclophilin-like"/>
    <property type="match status" value="1"/>
</dbReference>
<dbReference type="PROSITE" id="PS50072">
    <property type="entry name" value="CSA_PPIASE_2"/>
    <property type="match status" value="1"/>
</dbReference>
<dbReference type="EMBL" id="JAVRHT010000054">
    <property type="protein sequence ID" value="MDT0633138.1"/>
    <property type="molecule type" value="Genomic_DNA"/>
</dbReference>
<dbReference type="GO" id="GO:0003755">
    <property type="term" value="F:peptidyl-prolyl cis-trans isomerase activity"/>
    <property type="evidence" value="ECO:0007669"/>
    <property type="project" value="UniProtKB-EC"/>
</dbReference>
<dbReference type="RefSeq" id="WP_311665738.1">
    <property type="nucleotide sequence ID" value="NZ_JAVRHT010000054.1"/>
</dbReference>
<evidence type="ECO:0000256" key="2">
    <source>
        <dbReference type="ARBA" id="ARBA00007365"/>
    </source>
</evidence>
<evidence type="ECO:0000259" key="6">
    <source>
        <dbReference type="PROSITE" id="PS50072"/>
    </source>
</evidence>
<keyword evidence="8" id="KW-1185">Reference proteome</keyword>
<feature type="domain" description="PPIase cyclophilin-type" evidence="6">
    <location>
        <begin position="24"/>
        <end position="160"/>
    </location>
</feature>
<keyword evidence="4 5" id="KW-0413">Isomerase</keyword>
<comment type="similarity">
    <text evidence="2 5">Belongs to the cyclophilin-type PPIase family.</text>
</comment>
<comment type="catalytic activity">
    <reaction evidence="5">
        <text>[protein]-peptidylproline (omega=180) = [protein]-peptidylproline (omega=0)</text>
        <dbReference type="Rhea" id="RHEA:16237"/>
        <dbReference type="Rhea" id="RHEA-COMP:10747"/>
        <dbReference type="Rhea" id="RHEA-COMP:10748"/>
        <dbReference type="ChEBI" id="CHEBI:83833"/>
        <dbReference type="ChEBI" id="CHEBI:83834"/>
        <dbReference type="EC" id="5.2.1.8"/>
    </reaction>
</comment>
<evidence type="ECO:0000256" key="1">
    <source>
        <dbReference type="ARBA" id="ARBA00002388"/>
    </source>
</evidence>
<dbReference type="Pfam" id="PF00160">
    <property type="entry name" value="Pro_isomerase"/>
    <property type="match status" value="1"/>
</dbReference>